<dbReference type="Gene3D" id="1.10.1410.10">
    <property type="match status" value="1"/>
</dbReference>
<dbReference type="Gene3D" id="3.30.460.10">
    <property type="entry name" value="Beta Polymerase, domain 2"/>
    <property type="match status" value="1"/>
</dbReference>
<name>A0A183FT76_HELPZ</name>
<dbReference type="InterPro" id="IPR043519">
    <property type="entry name" value="NT_sf"/>
</dbReference>
<dbReference type="PANTHER" id="PTHR12271:SF40">
    <property type="entry name" value="POLY(A) RNA POLYMERASE GLD2"/>
    <property type="match status" value="1"/>
</dbReference>
<accession>A0A183FT76</accession>
<dbReference type="GO" id="GO:0031123">
    <property type="term" value="P:RNA 3'-end processing"/>
    <property type="evidence" value="ECO:0007669"/>
    <property type="project" value="TreeGrafter"/>
</dbReference>
<evidence type="ECO:0000313" key="1">
    <source>
        <dbReference type="Proteomes" id="UP000050761"/>
    </source>
</evidence>
<dbReference type="AlphaFoldDB" id="A0A183FT76"/>
<dbReference type="GO" id="GO:1990817">
    <property type="term" value="F:poly(A) RNA polymerase activity"/>
    <property type="evidence" value="ECO:0007669"/>
    <property type="project" value="TreeGrafter"/>
</dbReference>
<reference evidence="2" key="1">
    <citation type="submission" date="2019-09" db="UniProtKB">
        <authorList>
            <consortium name="WormBaseParasite"/>
        </authorList>
    </citation>
    <scope>IDENTIFICATION</scope>
</reference>
<protein>
    <submittedName>
        <fullName evidence="2">ZP domain-containing protein</fullName>
    </submittedName>
</protein>
<evidence type="ECO:0000313" key="2">
    <source>
        <dbReference type="WBParaSite" id="HPBE_0001123901-mRNA-1"/>
    </source>
</evidence>
<keyword evidence="1" id="KW-1185">Reference proteome</keyword>
<dbReference type="Proteomes" id="UP000050761">
    <property type="component" value="Unassembled WGS sequence"/>
</dbReference>
<proteinExistence type="predicted"/>
<dbReference type="WBParaSite" id="HPBE_0001123901-mRNA-1">
    <property type="protein sequence ID" value="HPBE_0001123901-mRNA-1"/>
    <property type="gene ID" value="HPBE_0001123901"/>
</dbReference>
<organism evidence="1 2">
    <name type="scientific">Heligmosomoides polygyrus</name>
    <name type="common">Parasitic roundworm</name>
    <dbReference type="NCBI Taxonomy" id="6339"/>
    <lineage>
        <taxon>Eukaryota</taxon>
        <taxon>Metazoa</taxon>
        <taxon>Ecdysozoa</taxon>
        <taxon>Nematoda</taxon>
        <taxon>Chromadorea</taxon>
        <taxon>Rhabditida</taxon>
        <taxon>Rhabditina</taxon>
        <taxon>Rhabditomorpha</taxon>
        <taxon>Strongyloidea</taxon>
        <taxon>Heligmosomidae</taxon>
        <taxon>Heligmosomoides</taxon>
    </lineage>
</organism>
<dbReference type="PANTHER" id="PTHR12271">
    <property type="entry name" value="POLY A POLYMERASE CID PAP -RELATED"/>
    <property type="match status" value="1"/>
</dbReference>
<sequence>LPSTSIGSASEYRCYIGVLQVPIVKFCSRDGVSVDLQFNNIGTIRSSLFVRTCVEVGCSASMLTSIFKRSESVSSRHGLFSSYNLNMLAIHFIQVRTPAVFVVTDFFAMPSHDVLLPATKQSRVATSCPPRVGRVSPQCFGGHCGSTRQLLTSTDVQWCWFRLQIHELKKFQVLPGL</sequence>